<comment type="caution">
    <text evidence="1">The sequence shown here is derived from an EMBL/GenBank/DDBJ whole genome shotgun (WGS) entry which is preliminary data.</text>
</comment>
<evidence type="ECO:0000313" key="1">
    <source>
        <dbReference type="EMBL" id="NKY15348.1"/>
    </source>
</evidence>
<dbReference type="Gene3D" id="3.40.50.1480">
    <property type="entry name" value="Adenosylhomocysteinase-like"/>
    <property type="match status" value="1"/>
</dbReference>
<feature type="non-terminal residue" evidence="1">
    <location>
        <position position="51"/>
    </location>
</feature>
<name>A0AA44DF76_STRE0</name>
<dbReference type="Pfam" id="PF05221">
    <property type="entry name" value="AdoHcyase"/>
    <property type="match status" value="1"/>
</dbReference>
<dbReference type="InterPro" id="IPR000043">
    <property type="entry name" value="Adenosylhomocysteinase-like"/>
</dbReference>
<evidence type="ECO:0000313" key="2">
    <source>
        <dbReference type="Proteomes" id="UP000570003"/>
    </source>
</evidence>
<protein>
    <submittedName>
        <fullName evidence="1">Adenosylhomocysteinase</fullName>
    </submittedName>
</protein>
<dbReference type="AlphaFoldDB" id="A0AA44DF76"/>
<dbReference type="GO" id="GO:0033353">
    <property type="term" value="P:S-adenosylmethionine cycle"/>
    <property type="evidence" value="ECO:0007669"/>
    <property type="project" value="TreeGrafter"/>
</dbReference>
<keyword evidence="2" id="KW-1185">Reference proteome</keyword>
<gene>
    <name evidence="1" type="ORF">HGA06_14630</name>
</gene>
<dbReference type="InterPro" id="IPR042172">
    <property type="entry name" value="Adenosylhomocyst_ase-like_sf"/>
</dbReference>
<dbReference type="PANTHER" id="PTHR23420">
    <property type="entry name" value="ADENOSYLHOMOCYSTEINASE"/>
    <property type="match status" value="1"/>
</dbReference>
<organism evidence="1 2">
    <name type="scientific">Streptomyces somaliensis (strain ATCC 33201 / DSM 40738 / JCM 12659 / KCTC 9044 / NCTC 11332 / NRRL B-12077 / IP 733)</name>
    <dbReference type="NCBI Taxonomy" id="1134445"/>
    <lineage>
        <taxon>Bacteria</taxon>
        <taxon>Bacillati</taxon>
        <taxon>Actinomycetota</taxon>
        <taxon>Actinomycetes</taxon>
        <taxon>Kitasatosporales</taxon>
        <taxon>Streptomycetaceae</taxon>
        <taxon>Streptomyces</taxon>
    </lineage>
</organism>
<dbReference type="Proteomes" id="UP000570003">
    <property type="component" value="Unassembled WGS sequence"/>
</dbReference>
<dbReference type="SUPFAM" id="SSF52283">
    <property type="entry name" value="Formate/glycerate dehydrogenase catalytic domain-like"/>
    <property type="match status" value="1"/>
</dbReference>
<sequence>MTTVDNRQDFKVADLSLAEFGRKEITLAEHEMPGLMAIREEYAEARPLAGA</sequence>
<dbReference type="EMBL" id="JAAXOU010000164">
    <property type="protein sequence ID" value="NKY15348.1"/>
    <property type="molecule type" value="Genomic_DNA"/>
</dbReference>
<dbReference type="GO" id="GO:0005829">
    <property type="term" value="C:cytosol"/>
    <property type="evidence" value="ECO:0007669"/>
    <property type="project" value="TreeGrafter"/>
</dbReference>
<dbReference type="RefSeq" id="WP_168439541.1">
    <property type="nucleotide sequence ID" value="NZ_JAAXOU010000164.1"/>
</dbReference>
<dbReference type="PANTHER" id="PTHR23420:SF0">
    <property type="entry name" value="ADENOSYLHOMOCYSTEINASE"/>
    <property type="match status" value="1"/>
</dbReference>
<proteinExistence type="predicted"/>
<reference evidence="1 2" key="1">
    <citation type="submission" date="2020-04" db="EMBL/GenBank/DDBJ databases">
        <title>MicrobeNet Type strains.</title>
        <authorList>
            <person name="Nicholson A.C."/>
        </authorList>
    </citation>
    <scope>NUCLEOTIDE SEQUENCE [LARGE SCALE GENOMIC DNA]</scope>
    <source>
        <strain evidence="1 2">DSM 40738</strain>
    </source>
</reference>
<dbReference type="GO" id="GO:0004013">
    <property type="term" value="F:adenosylhomocysteinase activity"/>
    <property type="evidence" value="ECO:0007669"/>
    <property type="project" value="TreeGrafter"/>
</dbReference>
<accession>A0AA44DF76</accession>